<dbReference type="AlphaFoldDB" id="A0A315ELK4"/>
<keyword evidence="3" id="KW-1185">Reference proteome</keyword>
<proteinExistence type="predicted"/>
<dbReference type="EMBL" id="NESP01000001">
    <property type="protein sequence ID" value="PUE58753.1"/>
    <property type="molecule type" value="Genomic_DNA"/>
</dbReference>
<name>A0A315ELK4_9BURK</name>
<sequence length="71" mass="7402">MTANVGGIDRVLRIAAGLVFIALAATNVVGMWGYIVGGIVLATGVFRFCGAYTLLGINTCPIKPAEEEHAH</sequence>
<comment type="caution">
    <text evidence="2">The sequence shown here is derived from an EMBL/GenBank/DDBJ whole genome shotgun (WGS) entry which is preliminary data.</text>
</comment>
<dbReference type="InterPro" id="IPR021309">
    <property type="entry name" value="YgaP-like_TM"/>
</dbReference>
<gene>
    <name evidence="2" type="ORF">B9Z44_03575</name>
</gene>
<protein>
    <recommendedName>
        <fullName evidence="1">Inner membrane protein YgaP-like transmembrane domain-containing protein</fullName>
    </recommendedName>
</protein>
<feature type="domain" description="Inner membrane protein YgaP-like transmembrane" evidence="1">
    <location>
        <begin position="1"/>
        <end position="62"/>
    </location>
</feature>
<organism evidence="2 3">
    <name type="scientific">Limnohabitans curvus</name>
    <dbReference type="NCBI Taxonomy" id="323423"/>
    <lineage>
        <taxon>Bacteria</taxon>
        <taxon>Pseudomonadati</taxon>
        <taxon>Pseudomonadota</taxon>
        <taxon>Betaproteobacteria</taxon>
        <taxon>Burkholderiales</taxon>
        <taxon>Comamonadaceae</taxon>
        <taxon>Limnohabitans</taxon>
    </lineage>
</organism>
<evidence type="ECO:0000313" key="3">
    <source>
        <dbReference type="Proteomes" id="UP000251341"/>
    </source>
</evidence>
<evidence type="ECO:0000313" key="2">
    <source>
        <dbReference type="EMBL" id="PUE58753.1"/>
    </source>
</evidence>
<evidence type="ECO:0000259" key="1">
    <source>
        <dbReference type="Pfam" id="PF11127"/>
    </source>
</evidence>
<reference evidence="2 3" key="1">
    <citation type="submission" date="2017-04" db="EMBL/GenBank/DDBJ databases">
        <title>Unexpected and diverse lifestyles within the genus Limnohabitans.</title>
        <authorList>
            <person name="Kasalicky V."/>
            <person name="Mehrshad M."/>
            <person name="Andrei S.-A."/>
            <person name="Salcher M."/>
            <person name="Kratochvilova H."/>
            <person name="Simek K."/>
            <person name="Ghai R."/>
        </authorList>
    </citation>
    <scope>NUCLEOTIDE SEQUENCE [LARGE SCALE GENOMIC DNA]</scope>
    <source>
        <strain evidence="2 3">MWH-C5</strain>
    </source>
</reference>
<dbReference type="RefSeq" id="WP_108357995.1">
    <property type="nucleotide sequence ID" value="NZ_NESP01000001.1"/>
</dbReference>
<dbReference type="Pfam" id="PF11127">
    <property type="entry name" value="YgaP-like_TM"/>
    <property type="match status" value="1"/>
</dbReference>
<accession>A0A315ELK4</accession>
<dbReference type="Proteomes" id="UP000251341">
    <property type="component" value="Unassembled WGS sequence"/>
</dbReference>